<dbReference type="GO" id="GO:0016020">
    <property type="term" value="C:membrane"/>
    <property type="evidence" value="ECO:0007669"/>
    <property type="project" value="TreeGrafter"/>
</dbReference>
<reference evidence="4" key="1">
    <citation type="submission" date="2017-06" db="EMBL/GenBank/DDBJ databases">
        <authorList>
            <person name="Varghese N."/>
            <person name="Submissions S."/>
        </authorList>
    </citation>
    <scope>NUCLEOTIDE SEQUENCE [LARGE SCALE GENOMIC DNA]</scope>
    <source>
        <strain evidence="4">LNB2</strain>
    </source>
</reference>
<feature type="transmembrane region" description="Helical" evidence="1">
    <location>
        <begin position="151"/>
        <end position="170"/>
    </location>
</feature>
<dbReference type="Pfam" id="PF01757">
    <property type="entry name" value="Acyl_transf_3"/>
    <property type="match status" value="1"/>
</dbReference>
<keyword evidence="1" id="KW-0472">Membrane</keyword>
<feature type="transmembrane region" description="Helical" evidence="1">
    <location>
        <begin position="90"/>
        <end position="114"/>
    </location>
</feature>
<keyword evidence="1" id="KW-1133">Transmembrane helix</keyword>
<organism evidence="3 4">
    <name type="scientific">Edaphosphingomonas laterariae</name>
    <dbReference type="NCBI Taxonomy" id="861865"/>
    <lineage>
        <taxon>Bacteria</taxon>
        <taxon>Pseudomonadati</taxon>
        <taxon>Pseudomonadota</taxon>
        <taxon>Alphaproteobacteria</taxon>
        <taxon>Sphingomonadales</taxon>
        <taxon>Rhizorhabdaceae</taxon>
        <taxon>Edaphosphingomonas</taxon>
    </lineage>
</organism>
<accession>A0A239I095</accession>
<dbReference type="InterPro" id="IPR050879">
    <property type="entry name" value="Acyltransferase_3"/>
</dbReference>
<feature type="transmembrane region" description="Helical" evidence="1">
    <location>
        <begin position="12"/>
        <end position="35"/>
    </location>
</feature>
<dbReference type="GO" id="GO:0016747">
    <property type="term" value="F:acyltransferase activity, transferring groups other than amino-acyl groups"/>
    <property type="evidence" value="ECO:0007669"/>
    <property type="project" value="InterPro"/>
</dbReference>
<feature type="domain" description="Acyltransferase 3" evidence="2">
    <location>
        <begin position="13"/>
        <end position="344"/>
    </location>
</feature>
<dbReference type="InterPro" id="IPR002656">
    <property type="entry name" value="Acyl_transf_3_dom"/>
</dbReference>
<dbReference type="PANTHER" id="PTHR23028">
    <property type="entry name" value="ACETYLTRANSFERASE"/>
    <property type="match status" value="1"/>
</dbReference>
<evidence type="ECO:0000256" key="1">
    <source>
        <dbReference type="SAM" id="Phobius"/>
    </source>
</evidence>
<dbReference type="OrthoDB" id="9796461at2"/>
<dbReference type="RefSeq" id="WP_089220538.1">
    <property type="nucleotide sequence ID" value="NZ_FZOS01000020.1"/>
</dbReference>
<feature type="transmembrane region" description="Helical" evidence="1">
    <location>
        <begin position="177"/>
        <end position="196"/>
    </location>
</feature>
<protein>
    <submittedName>
        <fullName evidence="3">Peptidoglycan/LPS O-acetylase OafA/YrhL, contains acyltransferase and SGNH-hydrolase domains</fullName>
    </submittedName>
</protein>
<dbReference type="Proteomes" id="UP000198281">
    <property type="component" value="Unassembled WGS sequence"/>
</dbReference>
<keyword evidence="4" id="KW-1185">Reference proteome</keyword>
<dbReference type="PANTHER" id="PTHR23028:SF131">
    <property type="entry name" value="BLR2367 PROTEIN"/>
    <property type="match status" value="1"/>
</dbReference>
<evidence type="ECO:0000313" key="4">
    <source>
        <dbReference type="Proteomes" id="UP000198281"/>
    </source>
</evidence>
<dbReference type="AlphaFoldDB" id="A0A239I095"/>
<evidence type="ECO:0000259" key="2">
    <source>
        <dbReference type="Pfam" id="PF01757"/>
    </source>
</evidence>
<feature type="transmembrane region" description="Helical" evidence="1">
    <location>
        <begin position="328"/>
        <end position="349"/>
    </location>
</feature>
<keyword evidence="3" id="KW-0808">Transferase</keyword>
<keyword evidence="1" id="KW-0812">Transmembrane</keyword>
<evidence type="ECO:0000313" key="3">
    <source>
        <dbReference type="EMBL" id="SNS86919.1"/>
    </source>
</evidence>
<keyword evidence="3" id="KW-0012">Acyltransferase</keyword>
<gene>
    <name evidence="3" type="ORF">SAMN06295912_12034</name>
</gene>
<dbReference type="EMBL" id="FZOS01000020">
    <property type="protein sequence ID" value="SNS86919.1"/>
    <property type="molecule type" value="Genomic_DNA"/>
</dbReference>
<dbReference type="GO" id="GO:0016787">
    <property type="term" value="F:hydrolase activity"/>
    <property type="evidence" value="ECO:0007669"/>
    <property type="project" value="UniProtKB-KW"/>
</dbReference>
<feature type="transmembrane region" description="Helical" evidence="1">
    <location>
        <begin position="47"/>
        <end position="69"/>
    </location>
</feature>
<name>A0A239I095_9SPHN</name>
<feature type="transmembrane region" description="Helical" evidence="1">
    <location>
        <begin position="295"/>
        <end position="312"/>
    </location>
</feature>
<keyword evidence="3" id="KW-0378">Hydrolase</keyword>
<feature type="transmembrane region" description="Helical" evidence="1">
    <location>
        <begin position="258"/>
        <end position="274"/>
    </location>
</feature>
<sequence length="369" mass="41472">MQYEKRYIQSHCGLRGIAAALVVSYHLQFGANYLFHFESATPFFKRGYLWVDLFFILSGFIISFTTVTVDEKFTKNEIARFFRQRFARIYPLHLFCLLYLVSALGIIALLQNAIGSKVNDPHWTSDGAVSLLTEVILIHAWGFGHNVAWNIPSWSISAEVFAYLLFPALYAAGKHPWARAVMVAGSVLLFSWIAITSGDLDIISGAAPLRCLAGFIIGMEIYRARNVFGAMSDSVSSAVQIGAALAIFALLLVPANDVLLIIPFALLVGCTWHDKGAIAKILASRPLQWLGDLSYSIYLNHVCVIQILWFFWGRLTAKFNFPEPESRLAWIVIVYCTTLLISHFTYRYIEKPARRALSRRVISAEPKPH</sequence>
<dbReference type="GO" id="GO:0000271">
    <property type="term" value="P:polysaccharide biosynthetic process"/>
    <property type="evidence" value="ECO:0007669"/>
    <property type="project" value="TreeGrafter"/>
</dbReference>
<proteinExistence type="predicted"/>